<dbReference type="STRING" id="29139.ENSVURP00010029466"/>
<dbReference type="AlphaFoldDB" id="A0A4X2M5Y3"/>
<dbReference type="InterPro" id="IPR012479">
    <property type="entry name" value="SAP30BP"/>
</dbReference>
<feature type="compositionally biased region" description="Acidic residues" evidence="1">
    <location>
        <begin position="86"/>
        <end position="98"/>
    </location>
</feature>
<sequence length="245" mass="27743">MAGKKTVLSLLAVYSDSEPEADPEAEVEATGNAASVEEQGDLVSEASGDGSVPRLEGDQDAYKEGDEENGRCPKEEDSETEKPEADDLQELSELEERDPQELLATFSKKVRTMSPEEIQIPPEPPGKCSSHLQDKIQKLYEWKIKEGMDMNYIIQRKKEFQNPKLPMPENHSPDLMRESVVQSSRRTLVCSQTKGLDIILIIKIAIIALYDALRFAKHSINISFYPLNISGRWVLLFSPFYRWRI</sequence>
<dbReference type="PANTHER" id="PTHR13464:SF0">
    <property type="entry name" value="SAP30-BINDING PROTEIN"/>
    <property type="match status" value="1"/>
</dbReference>
<keyword evidence="3" id="KW-1185">Reference proteome</keyword>
<reference evidence="2" key="2">
    <citation type="submission" date="2025-08" db="UniProtKB">
        <authorList>
            <consortium name="Ensembl"/>
        </authorList>
    </citation>
    <scope>IDENTIFICATION</scope>
</reference>
<feature type="compositionally biased region" description="Acidic residues" evidence="1">
    <location>
        <begin position="17"/>
        <end position="27"/>
    </location>
</feature>
<dbReference type="OMA" id="NISGRWV"/>
<protein>
    <submittedName>
        <fullName evidence="2">Uncharacterized protein</fullName>
    </submittedName>
</protein>
<organism evidence="2 3">
    <name type="scientific">Vombatus ursinus</name>
    <name type="common">Common wombat</name>
    <dbReference type="NCBI Taxonomy" id="29139"/>
    <lineage>
        <taxon>Eukaryota</taxon>
        <taxon>Metazoa</taxon>
        <taxon>Chordata</taxon>
        <taxon>Craniata</taxon>
        <taxon>Vertebrata</taxon>
        <taxon>Euteleostomi</taxon>
        <taxon>Mammalia</taxon>
        <taxon>Metatheria</taxon>
        <taxon>Diprotodontia</taxon>
        <taxon>Vombatidae</taxon>
        <taxon>Vombatus</taxon>
    </lineage>
</organism>
<reference evidence="3" key="1">
    <citation type="submission" date="2018-12" db="EMBL/GenBank/DDBJ databases">
        <authorList>
            <person name="Yazar S."/>
        </authorList>
    </citation>
    <scope>NUCLEOTIDE SEQUENCE [LARGE SCALE GENOMIC DNA]</scope>
</reference>
<evidence type="ECO:0000256" key="1">
    <source>
        <dbReference type="SAM" id="MobiDB-lite"/>
    </source>
</evidence>
<dbReference type="Proteomes" id="UP000314987">
    <property type="component" value="Unassembled WGS sequence"/>
</dbReference>
<name>A0A4X2M5Y3_VOMUR</name>
<reference evidence="2" key="3">
    <citation type="submission" date="2025-09" db="UniProtKB">
        <authorList>
            <consortium name="Ensembl"/>
        </authorList>
    </citation>
    <scope>IDENTIFICATION</scope>
</reference>
<feature type="region of interest" description="Disordered" evidence="1">
    <location>
        <begin position="14"/>
        <end position="100"/>
    </location>
</feature>
<feature type="compositionally biased region" description="Basic and acidic residues" evidence="1">
    <location>
        <begin position="55"/>
        <end position="85"/>
    </location>
</feature>
<evidence type="ECO:0000313" key="2">
    <source>
        <dbReference type="Ensembl" id="ENSVURP00010029466.1"/>
    </source>
</evidence>
<dbReference type="Pfam" id="PF07818">
    <property type="entry name" value="HCNGP"/>
    <property type="match status" value="1"/>
</dbReference>
<dbReference type="GO" id="GO:0006355">
    <property type="term" value="P:regulation of DNA-templated transcription"/>
    <property type="evidence" value="ECO:0007669"/>
    <property type="project" value="InterPro"/>
</dbReference>
<dbReference type="Ensembl" id="ENSVURT00010033565.1">
    <property type="protein sequence ID" value="ENSVURP00010029466.1"/>
    <property type="gene ID" value="ENSVURG00010022541.1"/>
</dbReference>
<evidence type="ECO:0000313" key="3">
    <source>
        <dbReference type="Proteomes" id="UP000314987"/>
    </source>
</evidence>
<dbReference type="GO" id="GO:0005634">
    <property type="term" value="C:nucleus"/>
    <property type="evidence" value="ECO:0007669"/>
    <property type="project" value="TreeGrafter"/>
</dbReference>
<accession>A0A4X2M5Y3</accession>
<dbReference type="GeneTree" id="ENSGT00390000007870"/>
<proteinExistence type="predicted"/>
<dbReference type="PANTHER" id="PTHR13464">
    <property type="entry name" value="TRANSCRIPTIONAL REGULATOR PROTEIN HCNGP"/>
    <property type="match status" value="1"/>
</dbReference>